<dbReference type="PANTHER" id="PTHR30221:SF18">
    <property type="entry name" value="SLL0590 PROTEIN"/>
    <property type="match status" value="1"/>
</dbReference>
<feature type="transmembrane region" description="Helical" evidence="7">
    <location>
        <begin position="197"/>
        <end position="224"/>
    </location>
</feature>
<reference evidence="11" key="1">
    <citation type="submission" date="2021-10" db="EMBL/GenBank/DDBJ databases">
        <title>The complete genome sequence of Leeia sp. TBRC 13508.</title>
        <authorList>
            <person name="Charoenyingcharoen P."/>
            <person name="Yukphan P."/>
        </authorList>
    </citation>
    <scope>NUCLEOTIDE SEQUENCE</scope>
    <source>
        <strain evidence="11">TBRC 13508</strain>
    </source>
</reference>
<accession>A0ABS8D770</accession>
<feature type="signal peptide" evidence="8">
    <location>
        <begin position="1"/>
        <end position="32"/>
    </location>
</feature>
<dbReference type="SUPFAM" id="SSF82689">
    <property type="entry name" value="Mechanosensitive channel protein MscS (YggB), C-terminal domain"/>
    <property type="match status" value="1"/>
</dbReference>
<dbReference type="PANTHER" id="PTHR30221">
    <property type="entry name" value="SMALL-CONDUCTANCE MECHANOSENSITIVE CHANNEL"/>
    <property type="match status" value="1"/>
</dbReference>
<feature type="transmembrane region" description="Helical" evidence="7">
    <location>
        <begin position="306"/>
        <end position="323"/>
    </location>
</feature>
<feature type="domain" description="Mechanosensitive ion channel MscS C-terminal" evidence="10">
    <location>
        <begin position="426"/>
        <end position="509"/>
    </location>
</feature>
<evidence type="ECO:0000256" key="3">
    <source>
        <dbReference type="ARBA" id="ARBA00022475"/>
    </source>
</evidence>
<comment type="similarity">
    <text evidence="2 7">Belongs to the MscS (TC 1.A.23) family.</text>
</comment>
<proteinExistence type="inferred from homology"/>
<name>A0ABS8D770_9NEIS</name>
<evidence type="ECO:0000259" key="10">
    <source>
        <dbReference type="Pfam" id="PF21082"/>
    </source>
</evidence>
<dbReference type="InterPro" id="IPR010920">
    <property type="entry name" value="LSM_dom_sf"/>
</dbReference>
<dbReference type="InterPro" id="IPR006685">
    <property type="entry name" value="MscS_channel_2nd"/>
</dbReference>
<keyword evidence="8" id="KW-0732">Signal</keyword>
<evidence type="ECO:0000256" key="2">
    <source>
        <dbReference type="ARBA" id="ARBA00008017"/>
    </source>
</evidence>
<comment type="subunit">
    <text evidence="7">Homoheptamer.</text>
</comment>
<evidence type="ECO:0000256" key="5">
    <source>
        <dbReference type="ARBA" id="ARBA00022989"/>
    </source>
</evidence>
<feature type="transmembrane region" description="Helical" evidence="7">
    <location>
        <begin position="335"/>
        <end position="364"/>
    </location>
</feature>
<evidence type="ECO:0000256" key="7">
    <source>
        <dbReference type="RuleBase" id="RU369025"/>
    </source>
</evidence>
<comment type="caution">
    <text evidence="11">The sequence shown here is derived from an EMBL/GenBank/DDBJ whole genome shotgun (WGS) entry which is preliminary data.</text>
</comment>
<evidence type="ECO:0000256" key="8">
    <source>
        <dbReference type="SAM" id="SignalP"/>
    </source>
</evidence>
<keyword evidence="7" id="KW-0406">Ion transport</keyword>
<evidence type="ECO:0000256" key="6">
    <source>
        <dbReference type="ARBA" id="ARBA00023136"/>
    </source>
</evidence>
<gene>
    <name evidence="11" type="ORF">LIN78_10770</name>
</gene>
<dbReference type="SUPFAM" id="SSF50182">
    <property type="entry name" value="Sm-like ribonucleoproteins"/>
    <property type="match status" value="1"/>
</dbReference>
<dbReference type="Pfam" id="PF21082">
    <property type="entry name" value="MS_channel_3rd"/>
    <property type="match status" value="1"/>
</dbReference>
<organism evidence="11 12">
    <name type="scientific">Leeia speluncae</name>
    <dbReference type="NCBI Taxonomy" id="2884804"/>
    <lineage>
        <taxon>Bacteria</taxon>
        <taxon>Pseudomonadati</taxon>
        <taxon>Pseudomonadota</taxon>
        <taxon>Betaproteobacteria</taxon>
        <taxon>Neisseriales</taxon>
        <taxon>Leeiaceae</taxon>
        <taxon>Leeia</taxon>
    </lineage>
</organism>
<dbReference type="Proteomes" id="UP001165395">
    <property type="component" value="Unassembled WGS sequence"/>
</dbReference>
<dbReference type="EMBL" id="JAJBZT010000005">
    <property type="protein sequence ID" value="MCB6184027.1"/>
    <property type="molecule type" value="Genomic_DNA"/>
</dbReference>
<keyword evidence="7" id="KW-0997">Cell inner membrane</keyword>
<keyword evidence="6 7" id="KW-0472">Membrane</keyword>
<keyword evidence="3" id="KW-1003">Cell membrane</keyword>
<dbReference type="InterPro" id="IPR011066">
    <property type="entry name" value="MscS_channel_C_sf"/>
</dbReference>
<keyword evidence="7" id="KW-0813">Transport</keyword>
<protein>
    <recommendedName>
        <fullName evidence="7">Small-conductance mechanosensitive channel</fullName>
    </recommendedName>
</protein>
<evidence type="ECO:0000313" key="11">
    <source>
        <dbReference type="EMBL" id="MCB6184027.1"/>
    </source>
</evidence>
<comment type="function">
    <text evidence="7">Mechanosensitive channel that participates in the regulation of osmotic pressure changes within the cell, opening in response to stretch forces in the membrane lipid bilayer, without the need for other proteins. Contributes to normal resistance to hypoosmotic shock. Forms an ion channel of 1.0 nanosiemens conductance with a slight preference for anions.</text>
</comment>
<dbReference type="Pfam" id="PF00924">
    <property type="entry name" value="MS_channel_2nd"/>
    <property type="match status" value="1"/>
</dbReference>
<keyword evidence="5 7" id="KW-1133">Transmembrane helix</keyword>
<sequence>MKPSNSLIARLKLLLVFFTIIIGFAFSTQTHAAPTDAPLAIGNRTIIVFRGNYGLFSPIERANNAKQRIATIFPLSKEGWTSIQPTSNGIAVSIDGKPIFYVLKSDLPPNTNQTVETLANEASRNLQSAWEESKETKDPSALANAWINTIGATVGLIVSIIVLNKLLMRFRTFAVLTLTHKLREVHRFQFGRKLTSTIAIILARLIVLMAWLISLGIVALYLTFVLNQFVLTRPAAETLIASITGLVVDGATGFVSALPGLFLAALIFLAAWMATRLSTELFNNVEKNEADHGPLNAHTAPTTRRIVNASLWLFAAAMAYPYLPGAHTQAFQGLSVLLGLMVSIGASGVVGQIASGVMIVYTYALKKGEYVKIAEHEGTVTELGLFVTRLRTGMGEEVALPNTFVLANVTRNFSRIHSGTGFVLDVAISIGYDTSWRLVHEMLLTAAKSVPDILNEPPAYVVQTALSDFYVEYKLVTHVGTEEPSMRARVASALRAAIQDEFNRNQVQIMSPHYFADPATPKIVTEIK</sequence>
<dbReference type="InterPro" id="IPR023408">
    <property type="entry name" value="MscS_beta-dom_sf"/>
</dbReference>
<dbReference type="Gene3D" id="2.30.30.60">
    <property type="match status" value="1"/>
</dbReference>
<feature type="chain" id="PRO_5046472896" description="Small-conductance mechanosensitive channel" evidence="8">
    <location>
        <begin position="33"/>
        <end position="528"/>
    </location>
</feature>
<evidence type="ECO:0000259" key="9">
    <source>
        <dbReference type="Pfam" id="PF00924"/>
    </source>
</evidence>
<feature type="transmembrane region" description="Helical" evidence="7">
    <location>
        <begin position="145"/>
        <end position="163"/>
    </location>
</feature>
<feature type="domain" description="Mechanosensitive ion channel MscS" evidence="9">
    <location>
        <begin position="349"/>
        <end position="415"/>
    </location>
</feature>
<dbReference type="InterPro" id="IPR045275">
    <property type="entry name" value="MscS_archaea/bacteria_type"/>
</dbReference>
<dbReference type="Gene3D" id="1.10.287.1260">
    <property type="match status" value="1"/>
</dbReference>
<keyword evidence="4 7" id="KW-0812">Transmembrane</keyword>
<keyword evidence="7" id="KW-0407">Ion channel</keyword>
<dbReference type="Gene3D" id="3.30.70.100">
    <property type="match status" value="1"/>
</dbReference>
<comment type="caution">
    <text evidence="7">Lacks conserved residue(s) required for the propagation of feature annotation.</text>
</comment>
<dbReference type="RefSeq" id="WP_227180805.1">
    <property type="nucleotide sequence ID" value="NZ_JAJBZT010000005.1"/>
</dbReference>
<evidence type="ECO:0000256" key="4">
    <source>
        <dbReference type="ARBA" id="ARBA00022692"/>
    </source>
</evidence>
<comment type="subcellular location">
    <subcellularLocation>
        <location evidence="7">Cell inner membrane</location>
        <topology evidence="7">Multi-pass membrane protein</topology>
    </subcellularLocation>
    <subcellularLocation>
        <location evidence="1">Cell membrane</location>
        <topology evidence="1">Multi-pass membrane protein</topology>
    </subcellularLocation>
</comment>
<evidence type="ECO:0000256" key="1">
    <source>
        <dbReference type="ARBA" id="ARBA00004651"/>
    </source>
</evidence>
<evidence type="ECO:0000313" key="12">
    <source>
        <dbReference type="Proteomes" id="UP001165395"/>
    </source>
</evidence>
<feature type="transmembrane region" description="Helical" evidence="7">
    <location>
        <begin position="254"/>
        <end position="274"/>
    </location>
</feature>
<keyword evidence="12" id="KW-1185">Reference proteome</keyword>
<dbReference type="InterPro" id="IPR049278">
    <property type="entry name" value="MS_channel_C"/>
</dbReference>